<reference evidence="2" key="2">
    <citation type="submission" date="2020-05" db="UniProtKB">
        <authorList>
            <consortium name="EnsemblMetazoa"/>
        </authorList>
    </citation>
    <scope>IDENTIFICATION</scope>
    <source>
        <strain evidence="2">IAEA</strain>
    </source>
</reference>
<feature type="compositionally biased region" description="Pro residues" evidence="1">
    <location>
        <begin position="181"/>
        <end position="190"/>
    </location>
</feature>
<feature type="region of interest" description="Disordered" evidence="1">
    <location>
        <begin position="151"/>
        <end position="191"/>
    </location>
</feature>
<keyword evidence="3" id="KW-1185">Reference proteome</keyword>
<evidence type="ECO:0000313" key="2">
    <source>
        <dbReference type="EnsemblMetazoa" id="GPAI047738-PA"/>
    </source>
</evidence>
<name>A0A1B0AJF8_GLOPL</name>
<organism evidence="2 3">
    <name type="scientific">Glossina pallidipes</name>
    <name type="common">Tsetse fly</name>
    <dbReference type="NCBI Taxonomy" id="7398"/>
    <lineage>
        <taxon>Eukaryota</taxon>
        <taxon>Metazoa</taxon>
        <taxon>Ecdysozoa</taxon>
        <taxon>Arthropoda</taxon>
        <taxon>Hexapoda</taxon>
        <taxon>Insecta</taxon>
        <taxon>Pterygota</taxon>
        <taxon>Neoptera</taxon>
        <taxon>Endopterygota</taxon>
        <taxon>Diptera</taxon>
        <taxon>Brachycera</taxon>
        <taxon>Muscomorpha</taxon>
        <taxon>Hippoboscoidea</taxon>
        <taxon>Glossinidae</taxon>
        <taxon>Glossina</taxon>
    </lineage>
</organism>
<sequence>MLYLVTATVVTYKKCAKTTTATATTYSTCTVSATHHHDIANEFENNNNINNNDTNHNNLVNNTQTSLYCTVTDSIISTKTITPVTLTAKIAPLTMQHQQPLPASAILIEPSLNISHPRLQNVTPSINSNNVTNNNNTTTTVIQSIPSTIMSSRENQSNTVRNTNTRTNNQKSALKGILKSPTPPPRPAPPLLKRSVSHITTTQRHIEQVQITEIVLQPCLLDGNKINK</sequence>
<dbReference type="Proteomes" id="UP000092445">
    <property type="component" value="Unassembled WGS sequence"/>
</dbReference>
<dbReference type="VEuPathDB" id="VectorBase:GPAI047738"/>
<reference evidence="3" key="1">
    <citation type="submission" date="2014-03" db="EMBL/GenBank/DDBJ databases">
        <authorList>
            <person name="Aksoy S."/>
            <person name="Warren W."/>
            <person name="Wilson R.K."/>
        </authorList>
    </citation>
    <scope>NUCLEOTIDE SEQUENCE [LARGE SCALE GENOMIC DNA]</scope>
    <source>
        <strain evidence="3">IAEA</strain>
    </source>
</reference>
<protein>
    <submittedName>
        <fullName evidence="2">Uncharacterized protein</fullName>
    </submittedName>
</protein>
<proteinExistence type="predicted"/>
<feature type="compositionally biased region" description="Low complexity" evidence="1">
    <location>
        <begin position="158"/>
        <end position="169"/>
    </location>
</feature>
<evidence type="ECO:0000256" key="1">
    <source>
        <dbReference type="SAM" id="MobiDB-lite"/>
    </source>
</evidence>
<evidence type="ECO:0000313" key="3">
    <source>
        <dbReference type="Proteomes" id="UP000092445"/>
    </source>
</evidence>
<accession>A0A1B0AJF8</accession>
<dbReference type="AlphaFoldDB" id="A0A1B0AJF8"/>
<dbReference type="EnsemblMetazoa" id="GPAI047738-RA">
    <property type="protein sequence ID" value="GPAI047738-PA"/>
    <property type="gene ID" value="GPAI047738"/>
</dbReference>